<evidence type="ECO:0000313" key="3">
    <source>
        <dbReference type="Proteomes" id="UP000317214"/>
    </source>
</evidence>
<dbReference type="SUPFAM" id="SSF51971">
    <property type="entry name" value="Nucleotide-binding domain"/>
    <property type="match status" value="1"/>
</dbReference>
<accession>A0A4Y6VAS2</accession>
<evidence type="ECO:0000259" key="1">
    <source>
        <dbReference type="PROSITE" id="PS51379"/>
    </source>
</evidence>
<keyword evidence="3" id="KW-1185">Reference proteome</keyword>
<dbReference type="GO" id="GO:0051536">
    <property type="term" value="F:iron-sulfur cluster binding"/>
    <property type="evidence" value="ECO:0007669"/>
    <property type="project" value="InterPro"/>
</dbReference>
<feature type="domain" description="4Fe-4S ferredoxin-type" evidence="1">
    <location>
        <begin position="31"/>
        <end position="64"/>
    </location>
</feature>
<dbReference type="Proteomes" id="UP000317214">
    <property type="component" value="Chromosome"/>
</dbReference>
<dbReference type="GO" id="GO:0016491">
    <property type="term" value="F:oxidoreductase activity"/>
    <property type="evidence" value="ECO:0007669"/>
    <property type="project" value="InterPro"/>
</dbReference>
<dbReference type="PRINTS" id="PR00419">
    <property type="entry name" value="ADXRDTASE"/>
</dbReference>
<dbReference type="Pfam" id="PF07992">
    <property type="entry name" value="Pyr_redox_2"/>
    <property type="match status" value="1"/>
</dbReference>
<dbReference type="RefSeq" id="WP_141493405.1">
    <property type="nucleotide sequence ID" value="NZ_CP032485.1"/>
</dbReference>
<dbReference type="PANTHER" id="PTHR42783">
    <property type="entry name" value="GLUTAMATE SYNTHASE [NADPH] SMALL CHAIN"/>
    <property type="match status" value="1"/>
</dbReference>
<dbReference type="AlphaFoldDB" id="A0A4Y6VAS2"/>
<dbReference type="SUPFAM" id="SSF46548">
    <property type="entry name" value="alpha-helical ferredoxin"/>
    <property type="match status" value="1"/>
</dbReference>
<dbReference type="InterPro" id="IPR023753">
    <property type="entry name" value="FAD/NAD-binding_dom"/>
</dbReference>
<dbReference type="EMBL" id="CP032485">
    <property type="protein sequence ID" value="QDH25465.1"/>
    <property type="molecule type" value="Genomic_DNA"/>
</dbReference>
<dbReference type="InterPro" id="IPR028261">
    <property type="entry name" value="DPD_II"/>
</dbReference>
<sequence length="444" mass="47843">MLVGNDIACGRLSEEALNANFADAHPALSSEQAALEADRCFYCYDAPCVEACPTDIDIPRFIKAIASDNVAGAARTILKSNILGGSCARVCPTEILCEQKCVHTAIEANKPVRIGALQRYATDWQMKQDVHPFQRAPETGKKIAVVGAGPAGLACAHRLATYGHDVTIFDRHDTLGGLNQYGVAAYKLADNFAQNEIDFLMKIGGISFTGNSTLGETVTLSELRDKYDGVFLGIGLAGVRRLGLEGEDTPGVMDAVEFIETLRSQVLSEVPVGRRVVVIGGGNTAIDAAVQAKRLGADEVTLVYRRGAEHMSATKVEQEWAQTNGVILKFWFVLKKINIENGKIKNIVFYNNASDKIEDYSSIEYTLPADMILKAIGQTFISGPVDKDQILLRDGRIVVDNNGRTSLPSVYAGGDCTMGKDLTVAAVRDGRNAAEALHKELSTS</sequence>
<dbReference type="InterPro" id="IPR017896">
    <property type="entry name" value="4Fe4S_Fe-S-bd"/>
</dbReference>
<evidence type="ECO:0000313" key="2">
    <source>
        <dbReference type="EMBL" id="QDH25465.1"/>
    </source>
</evidence>
<dbReference type="Gene3D" id="3.50.50.60">
    <property type="entry name" value="FAD/NAD(P)-binding domain"/>
    <property type="match status" value="2"/>
</dbReference>
<proteinExistence type="predicted"/>
<dbReference type="PROSITE" id="PS51379">
    <property type="entry name" value="4FE4S_FER_2"/>
    <property type="match status" value="1"/>
</dbReference>
<dbReference type="InterPro" id="IPR009051">
    <property type="entry name" value="Helical_ferredxn"/>
</dbReference>
<dbReference type="KEGG" id="ntn:D5366_09870"/>
<gene>
    <name evidence="2" type="ORF">D5366_09870</name>
</gene>
<dbReference type="Pfam" id="PF14691">
    <property type="entry name" value="Fer4_20"/>
    <property type="match status" value="1"/>
</dbReference>
<dbReference type="InterPro" id="IPR036188">
    <property type="entry name" value="FAD/NAD-bd_sf"/>
</dbReference>
<reference evidence="2 3" key="1">
    <citation type="submission" date="2018-09" db="EMBL/GenBank/DDBJ databases">
        <title>The complete genome sequence of Neokomagataea tanensis NBRC 106556(T).</title>
        <authorList>
            <person name="Chua K.-O."/>
            <person name="See-Too W.-S."/>
            <person name="Hong K.-W."/>
            <person name="Yin W.-F."/>
            <person name="Chan K.-G."/>
        </authorList>
    </citation>
    <scope>NUCLEOTIDE SEQUENCE [LARGE SCALE GENOMIC DNA]</scope>
    <source>
        <strain evidence="3">AH13 \ NBRC 106556</strain>
    </source>
</reference>
<protein>
    <submittedName>
        <fullName evidence="2">NAD(P)-dependent oxidoreductase</fullName>
    </submittedName>
</protein>
<dbReference type="Gene3D" id="1.10.1060.10">
    <property type="entry name" value="Alpha-helical ferredoxin"/>
    <property type="match status" value="1"/>
</dbReference>
<name>A0A4Y6VAS2_9PROT</name>
<dbReference type="PANTHER" id="PTHR42783:SF3">
    <property type="entry name" value="GLUTAMATE SYNTHASE [NADPH] SMALL CHAIN-RELATED"/>
    <property type="match status" value="1"/>
</dbReference>
<dbReference type="OrthoDB" id="9803192at2"/>
<organism evidence="2 3">
    <name type="scientific">Neokomagataea tanensis</name>
    <dbReference type="NCBI Taxonomy" id="661191"/>
    <lineage>
        <taxon>Bacteria</taxon>
        <taxon>Pseudomonadati</taxon>
        <taxon>Pseudomonadota</taxon>
        <taxon>Alphaproteobacteria</taxon>
        <taxon>Acetobacterales</taxon>
        <taxon>Acetobacteraceae</taxon>
        <taxon>Neokomagataea</taxon>
    </lineage>
</organism>